<dbReference type="SUPFAM" id="SSF48452">
    <property type="entry name" value="TPR-like"/>
    <property type="match status" value="1"/>
</dbReference>
<dbReference type="GO" id="GO:0008233">
    <property type="term" value="F:peptidase activity"/>
    <property type="evidence" value="ECO:0007669"/>
    <property type="project" value="UniProtKB-KW"/>
</dbReference>
<dbReference type="Gene3D" id="1.25.40.10">
    <property type="entry name" value="Tetratricopeptide repeat domain"/>
    <property type="match status" value="1"/>
</dbReference>
<dbReference type="AlphaFoldDB" id="A0A1J5RLM4"/>
<dbReference type="NCBIfam" id="TIGR04390">
    <property type="entry name" value="OMP_YaiO_dom"/>
    <property type="match status" value="1"/>
</dbReference>
<dbReference type="InterPro" id="IPR030887">
    <property type="entry name" value="Beta-barrel_YaiO"/>
</dbReference>
<keyword evidence="2" id="KW-0645">Protease</keyword>
<protein>
    <submittedName>
        <fullName evidence="2">Beta-barrel assembly-enhancing protease</fullName>
    </submittedName>
</protein>
<name>A0A1J5RLM4_9ZZZZ</name>
<keyword evidence="2" id="KW-0378">Hydrolase</keyword>
<accession>A0A1J5RLM4</accession>
<sequence>MKVAWILGVFLFLVIKPAQSAYFLRMEHTLRSSYLLADAHLAIKARHFDEAEALLKNFIESNPKHDEASFWLAKVHAWQKHYDESTIIYQKLLEREPDNTDYRLGQAQVLVWSGKSKEALPLISSAERLNPSDPDILRLHIQVLLSMGDVGSNSEAVELQRKAELLFPQQTWKIDTKTSDTPILGNAISVEKQPLIILDALDRSLINEHNNQVGIGYTYESFSNGRGNGHAEYLEFEHRFAPRAVVYGMMQQSDRFGNSDLQLLIGGYYPLPSGMTLNVEGNLSASHKMVPKNSQMASLQLPITTGWYITGGLRHSQYSVNTSYQEFGLLEWYFSDYRAAYTLTSTQALGTTLFGNRISISRYYNDISFVTLSLSEGREVEGTQYQNVFFSTASIGLNGRHWFNKDWAINWSVGGTQQDTAYTRTGGNVGLRYAF</sequence>
<evidence type="ECO:0000259" key="1">
    <source>
        <dbReference type="Pfam" id="PF19413"/>
    </source>
</evidence>
<dbReference type="Pfam" id="PF14559">
    <property type="entry name" value="TPR_19"/>
    <property type="match status" value="1"/>
</dbReference>
<dbReference type="Pfam" id="PF19413">
    <property type="entry name" value="YaiO"/>
    <property type="match status" value="1"/>
</dbReference>
<proteinExistence type="predicted"/>
<reference evidence="2" key="1">
    <citation type="submission" date="2016-10" db="EMBL/GenBank/DDBJ databases">
        <title>Sequence of Gallionella enrichment culture.</title>
        <authorList>
            <person name="Poehlein A."/>
            <person name="Muehling M."/>
            <person name="Daniel R."/>
        </authorList>
    </citation>
    <scope>NUCLEOTIDE SEQUENCE</scope>
</reference>
<dbReference type="InterPro" id="IPR011990">
    <property type="entry name" value="TPR-like_helical_dom_sf"/>
</dbReference>
<dbReference type="GO" id="GO:0006508">
    <property type="term" value="P:proteolysis"/>
    <property type="evidence" value="ECO:0007669"/>
    <property type="project" value="UniProtKB-KW"/>
</dbReference>
<organism evidence="2">
    <name type="scientific">mine drainage metagenome</name>
    <dbReference type="NCBI Taxonomy" id="410659"/>
    <lineage>
        <taxon>unclassified sequences</taxon>
        <taxon>metagenomes</taxon>
        <taxon>ecological metagenomes</taxon>
    </lineage>
</organism>
<feature type="domain" description="YaiO beta-barrel" evidence="1">
    <location>
        <begin position="210"/>
        <end position="378"/>
    </location>
</feature>
<evidence type="ECO:0000313" key="2">
    <source>
        <dbReference type="EMBL" id="OIQ90435.1"/>
    </source>
</evidence>
<comment type="caution">
    <text evidence="2">The sequence shown here is derived from an EMBL/GenBank/DDBJ whole genome shotgun (WGS) entry which is preliminary data.</text>
</comment>
<gene>
    <name evidence="2" type="primary">bepA_50</name>
    <name evidence="2" type="ORF">GALL_276690</name>
</gene>
<dbReference type="EMBL" id="MLJW01000292">
    <property type="protein sequence ID" value="OIQ90435.1"/>
    <property type="molecule type" value="Genomic_DNA"/>
</dbReference>